<feature type="region of interest" description="Disordered" evidence="1">
    <location>
        <begin position="35"/>
        <end position="55"/>
    </location>
</feature>
<accession>A0A5D4HAY8</accession>
<evidence type="ECO:0000313" key="2">
    <source>
        <dbReference type="EMBL" id="TYR36665.1"/>
    </source>
</evidence>
<feature type="compositionally biased region" description="Polar residues" evidence="1">
    <location>
        <begin position="35"/>
        <end position="44"/>
    </location>
</feature>
<reference evidence="2 3" key="1">
    <citation type="submission" date="2019-08" db="EMBL/GenBank/DDBJ databases">
        <title>Phlebobacter frassis gen. nov. sp. nov., a new member of family Sphingobacteriaceae isolated from sand fly rearing media.</title>
        <authorList>
            <person name="Kakumanu M.L."/>
            <person name="Marayati B.F."/>
            <person name="Wada-Katsumata A."/>
            <person name="Wasserberg G."/>
            <person name="Schal C."/>
            <person name="Apperson C.S."/>
            <person name="Ponnusamy L."/>
        </authorList>
    </citation>
    <scope>NUCLEOTIDE SEQUENCE [LARGE SCALE GENOMIC DNA]</scope>
    <source>
        <strain evidence="2 3">SSI9</strain>
    </source>
</reference>
<dbReference type="Proteomes" id="UP000322362">
    <property type="component" value="Unassembled WGS sequence"/>
</dbReference>
<evidence type="ECO:0000256" key="1">
    <source>
        <dbReference type="SAM" id="MobiDB-lite"/>
    </source>
</evidence>
<dbReference type="PROSITE" id="PS51257">
    <property type="entry name" value="PROKAR_LIPOPROTEIN"/>
    <property type="match status" value="1"/>
</dbReference>
<sequence>MDRSMHTTHLFTLRWFTYCTLLLVALQACQTPSKSDTQVTQADSSRPESMDTTASVAKPYKLQPQAVKFLWREDRAMDGYDVTVSTIVLDDAYVASISDPEKAALGYVATFIGNECAWDGKAAPDRSNLKCKILTALDLGYQCSDTHLGFLRHWFRGDSTTLQKLESCPTIPDGSTIQETFDKIDVAVDDNEIIVTYTVVSINTRQGKTWTWDVKDHFQLHDNGLALVETERSEPTAADFNVSI</sequence>
<dbReference type="AlphaFoldDB" id="A0A5D4HAY8"/>
<dbReference type="RefSeq" id="WP_148918917.1">
    <property type="nucleotide sequence ID" value="NZ_VTAV01000004.1"/>
</dbReference>
<keyword evidence="3" id="KW-1185">Reference proteome</keyword>
<evidence type="ECO:0000313" key="3">
    <source>
        <dbReference type="Proteomes" id="UP000322362"/>
    </source>
</evidence>
<name>A0A5D4HAY8_9SPHI</name>
<gene>
    <name evidence="2" type="ORF">FXV77_09190</name>
</gene>
<dbReference type="EMBL" id="VTAV01000004">
    <property type="protein sequence ID" value="TYR36665.1"/>
    <property type="molecule type" value="Genomic_DNA"/>
</dbReference>
<evidence type="ECO:0008006" key="4">
    <source>
        <dbReference type="Google" id="ProtNLM"/>
    </source>
</evidence>
<proteinExistence type="predicted"/>
<protein>
    <recommendedName>
        <fullName evidence="4">Lipoprotein</fullName>
    </recommendedName>
</protein>
<organism evidence="2 3">
    <name type="scientific">Sphingobacterium phlebotomi</name>
    <dbReference type="NCBI Taxonomy" id="2605433"/>
    <lineage>
        <taxon>Bacteria</taxon>
        <taxon>Pseudomonadati</taxon>
        <taxon>Bacteroidota</taxon>
        <taxon>Sphingobacteriia</taxon>
        <taxon>Sphingobacteriales</taxon>
        <taxon>Sphingobacteriaceae</taxon>
        <taxon>Sphingobacterium</taxon>
    </lineage>
</organism>
<comment type="caution">
    <text evidence="2">The sequence shown here is derived from an EMBL/GenBank/DDBJ whole genome shotgun (WGS) entry which is preliminary data.</text>
</comment>